<evidence type="ECO:0000313" key="2">
    <source>
        <dbReference type="Proteomes" id="UP001560045"/>
    </source>
</evidence>
<organism evidence="1 2">
    <name type="scientific">Geodermatophilus maliterrae</name>
    <dbReference type="NCBI Taxonomy" id="3162531"/>
    <lineage>
        <taxon>Bacteria</taxon>
        <taxon>Bacillati</taxon>
        <taxon>Actinomycetota</taxon>
        <taxon>Actinomycetes</taxon>
        <taxon>Geodermatophilales</taxon>
        <taxon>Geodermatophilaceae</taxon>
        <taxon>Geodermatophilus</taxon>
    </lineage>
</organism>
<dbReference type="Proteomes" id="UP001560045">
    <property type="component" value="Unassembled WGS sequence"/>
</dbReference>
<name>A0ABV3XN64_9ACTN</name>
<protein>
    <submittedName>
        <fullName evidence="1">Uncharacterized protein</fullName>
    </submittedName>
</protein>
<dbReference type="RefSeq" id="WP_369209974.1">
    <property type="nucleotide sequence ID" value="NZ_JBFNXQ010000109.1"/>
</dbReference>
<dbReference type="EMBL" id="JBFNXQ010000109">
    <property type="protein sequence ID" value="MEX5721161.1"/>
    <property type="molecule type" value="Genomic_DNA"/>
</dbReference>
<gene>
    <name evidence="1" type="ORF">ABQ292_22660</name>
</gene>
<comment type="caution">
    <text evidence="1">The sequence shown here is derived from an EMBL/GenBank/DDBJ whole genome shotgun (WGS) entry which is preliminary data.</text>
</comment>
<proteinExistence type="predicted"/>
<evidence type="ECO:0000313" key="1">
    <source>
        <dbReference type="EMBL" id="MEX5721161.1"/>
    </source>
</evidence>
<keyword evidence="2" id="KW-1185">Reference proteome</keyword>
<reference evidence="1 2" key="1">
    <citation type="submission" date="2024-06" db="EMBL/GenBank/DDBJ databases">
        <title>Draft genome sequence of Geodermatophilus badlandi, a novel member of the Geodermatophilaceae isolated from badland sedimentary rocks in the Red desert, Wyoming, USA.</title>
        <authorList>
            <person name="Ben Tekaya S."/>
            <person name="Nouioui I."/>
            <person name="Flores G.M."/>
            <person name="Shaal M.N."/>
            <person name="Bredoire F."/>
            <person name="Basile F."/>
            <person name="Van Diepen L."/>
            <person name="Ward N.L."/>
        </authorList>
    </citation>
    <scope>NUCLEOTIDE SEQUENCE [LARGE SCALE GENOMIC DNA]</scope>
    <source>
        <strain evidence="1 2">WL48A</strain>
    </source>
</reference>
<sequence length="147" mass="16306">MTDDGLTEGDAVLAALLGVPVGVLARALGAGWTEVPGPAHEEWFVSGEPAQVAVGWDGFGFTLARPEPRWDGVWPLVWEFVADRRFQAEEVLYEPEVLAAAAEEVARRRRRTFRWCPMCREVNAREHVHDNTGLCSRCAGHFLGIVH</sequence>
<accession>A0ABV3XN64</accession>